<dbReference type="GO" id="GO:0000151">
    <property type="term" value="C:ubiquitin ligase complex"/>
    <property type="evidence" value="ECO:0007669"/>
    <property type="project" value="TreeGrafter"/>
</dbReference>
<keyword evidence="2" id="KW-1185">Reference proteome</keyword>
<evidence type="ECO:0000313" key="1">
    <source>
        <dbReference type="EMBL" id="KAA8916846.1"/>
    </source>
</evidence>
<dbReference type="GO" id="GO:0051865">
    <property type="term" value="P:protein autoubiquitination"/>
    <property type="evidence" value="ECO:0007669"/>
    <property type="project" value="TreeGrafter"/>
</dbReference>
<dbReference type="InterPro" id="IPR019193">
    <property type="entry name" value="UBQ-conj_enz_E2-bd_prot"/>
</dbReference>
<dbReference type="GO" id="GO:0005634">
    <property type="term" value="C:nucleus"/>
    <property type="evidence" value="ECO:0007669"/>
    <property type="project" value="TreeGrafter"/>
</dbReference>
<evidence type="ECO:0000313" key="2">
    <source>
        <dbReference type="Proteomes" id="UP000761534"/>
    </source>
</evidence>
<proteinExistence type="predicted"/>
<dbReference type="GO" id="GO:0030332">
    <property type="term" value="F:cyclin binding"/>
    <property type="evidence" value="ECO:0007669"/>
    <property type="project" value="TreeGrafter"/>
</dbReference>
<dbReference type="OrthoDB" id="386949at2759"/>
<dbReference type="EMBL" id="SWFS01000078">
    <property type="protein sequence ID" value="KAA8916846.1"/>
    <property type="molecule type" value="Genomic_DNA"/>
</dbReference>
<dbReference type="PANTHER" id="PTHR31531:SF2">
    <property type="entry name" value="E3 UBIQUITIN-PROTEIN LIGASE E3D"/>
    <property type="match status" value="1"/>
</dbReference>
<comment type="caution">
    <text evidence="1">The sequence shown here is derived from an EMBL/GenBank/DDBJ whole genome shotgun (WGS) entry which is preliminary data.</text>
</comment>
<dbReference type="GO" id="GO:0005829">
    <property type="term" value="C:cytosol"/>
    <property type="evidence" value="ECO:0007669"/>
    <property type="project" value="TreeGrafter"/>
</dbReference>
<organism evidence="1 2">
    <name type="scientific">Trichomonascus ciferrii</name>
    <dbReference type="NCBI Taxonomy" id="44093"/>
    <lineage>
        <taxon>Eukaryota</taxon>
        <taxon>Fungi</taxon>
        <taxon>Dikarya</taxon>
        <taxon>Ascomycota</taxon>
        <taxon>Saccharomycotina</taxon>
        <taxon>Dipodascomycetes</taxon>
        <taxon>Dipodascales</taxon>
        <taxon>Trichomonascaceae</taxon>
        <taxon>Trichomonascus</taxon>
        <taxon>Trichomonascus ciferrii complex</taxon>
    </lineage>
</organism>
<dbReference type="GO" id="GO:0031624">
    <property type="term" value="F:ubiquitin conjugating enzyme binding"/>
    <property type="evidence" value="ECO:0007669"/>
    <property type="project" value="TreeGrafter"/>
</dbReference>
<dbReference type="Proteomes" id="UP000761534">
    <property type="component" value="Unassembled WGS sequence"/>
</dbReference>
<dbReference type="GO" id="GO:0061630">
    <property type="term" value="F:ubiquitin protein ligase activity"/>
    <property type="evidence" value="ECO:0007669"/>
    <property type="project" value="TreeGrafter"/>
</dbReference>
<protein>
    <submittedName>
        <fullName evidence="1">Uncharacterized protein</fullName>
    </submittedName>
</protein>
<dbReference type="PANTHER" id="PTHR31531">
    <property type="entry name" value="E3 UBIQUITIN-PROTEIN LIGASE E3D FAMILY MEMBER"/>
    <property type="match status" value="1"/>
</dbReference>
<dbReference type="AlphaFoldDB" id="A0A642VBP7"/>
<dbReference type="GO" id="GO:0043161">
    <property type="term" value="P:proteasome-mediated ubiquitin-dependent protein catabolic process"/>
    <property type="evidence" value="ECO:0007669"/>
    <property type="project" value="TreeGrafter"/>
</dbReference>
<gene>
    <name evidence="1" type="ORF">TRICI_000965</name>
</gene>
<accession>A0A642VBP7</accession>
<dbReference type="GO" id="GO:0000209">
    <property type="term" value="P:protein polyubiquitination"/>
    <property type="evidence" value="ECO:0007669"/>
    <property type="project" value="TreeGrafter"/>
</dbReference>
<name>A0A642VBP7_9ASCO</name>
<dbReference type="VEuPathDB" id="FungiDB:TRICI_000965"/>
<sequence length="374" mass="42643">MGDKDDELKYLSEYLARIKAVAISIQLPSECNIDKLSFEDTRKAIVHYQGKDGDERRAIMYLPEEVSYSVTQVEHPVAETTNTISFRLPAVPNERGNGVKTSSFFDSSKLIIPWSASELTGFSGDIDVKCGNCSDLLGTHSNSMNWKQLPSENWAEMMDFWHCHKPENKNETTHNPGYAISRFVPTETTSFVGLSYFLFSPTLLSGTQHQKNRHVHCNSCNTALGVNENNDSLKLWKWNLRLENSDLVPQYKDYVYVSTMISDLIDSHAIYTFSIKIDEDPVDSPTRLLLWIFNPDVRYTTTGCTDKKSGFKIFYSTDKKNIPSLMQSRGDIEPVILPVKVYESFLAHLETTSNVLPENYRWFGNWRASIAEKL</sequence>
<dbReference type="Pfam" id="PF09814">
    <property type="entry name" value="HECT_2"/>
    <property type="match status" value="1"/>
</dbReference>
<dbReference type="GO" id="GO:0006513">
    <property type="term" value="P:protein monoubiquitination"/>
    <property type="evidence" value="ECO:0007669"/>
    <property type="project" value="TreeGrafter"/>
</dbReference>
<reference evidence="1" key="1">
    <citation type="journal article" date="2019" name="G3 (Bethesda)">
        <title>Genome Assemblies of Two Rare Opportunistic Yeast Pathogens: Diutina rugosa (syn. Candida rugosa) and Trichomonascus ciferrii (syn. Candida ciferrii).</title>
        <authorList>
            <person name="Mixao V."/>
            <person name="Saus E."/>
            <person name="Hansen A.P."/>
            <person name="Lass-Florl C."/>
            <person name="Gabaldon T."/>
        </authorList>
    </citation>
    <scope>NUCLEOTIDE SEQUENCE</scope>
    <source>
        <strain evidence="1">CBS 4856</strain>
    </source>
</reference>